<dbReference type="AlphaFoldDB" id="A0AA38TSZ9"/>
<dbReference type="EMBL" id="JARYMX010000002">
    <property type="protein sequence ID" value="KAJ9561026.1"/>
    <property type="molecule type" value="Genomic_DNA"/>
</dbReference>
<dbReference type="InterPro" id="IPR055298">
    <property type="entry name" value="AtLOH3-like"/>
</dbReference>
<sequence length="704" mass="80231">MGLILNDLPSDPFDRPPIASYHPNQRDDIRRHYLVKKAFQPRSHKFPYKEYSSGKRQDVGNQGGKNVFSSEGFGNWSKSGVFKEHVGLVNSHHNKAMQKCDDLLKQKQAINVKLNTITDKEKLANRYRLLGSVISARHCLENKLPFRAHDESETSRSKGCFLSTLKLVSEMNSNIGKHTLGNAKKNNKLTSPLIQKDIIDCFAKEVSKRICEEIKNNWMSLVMSLKEQMAVVLRYVDKLGVVRESFIGIAHVTDTSSSTLKEAIVSMLANHQLSIDQVRGQGYDGASNMRGEFNGLRAMILRDNPSAHYIHCFAHQLQLVIVAVAKKHEGVKDFFEYINMVVTTVFASCKRKDMIREAKRKRVADGIRSGEIKTGKGLNQESSLLRSGDTRWGSHHATIVSVLKLFPEVVDVLCYKKEIALNNEVVQKFIFNALLMQEILGLTNSLSKHLQKKNQDMLEASKLINGTKQALNDLRQNGFEDLLKKVTSFCETNHIEVLDMMGSYGNPRNRRNVVTNRHHFEVEIFNTVLDMQIQELGNRFNEVSTTLLGNMSGLNPCNGFSKFDISKIVAFSEMYPVDFTMTERACILGELKVFYYYVKEDERFAKLDGMGHLARLMVETGKDLSFPLFYRILKLALVLPVSTATVERCFSKMKLIKTDLRNRMGDEYLNNAMVCAVERETFDEVTNEDVMERFKNMKDRRGEF</sequence>
<reference evidence="3" key="1">
    <citation type="submission" date="2023-03" db="EMBL/GenBank/DDBJ databases">
        <title>Chromosome-scale reference genome and RAD-based genetic map of yellow starthistle (Centaurea solstitialis) reveal putative structural variation and QTLs associated with invader traits.</title>
        <authorList>
            <person name="Reatini B."/>
            <person name="Cang F.A."/>
            <person name="Jiang Q."/>
            <person name="Mckibben M.T.W."/>
            <person name="Barker M.S."/>
            <person name="Rieseberg L.H."/>
            <person name="Dlugosch K.M."/>
        </authorList>
    </citation>
    <scope>NUCLEOTIDE SEQUENCE</scope>
    <source>
        <strain evidence="3">CAN-66</strain>
        <tissue evidence="3">Leaf</tissue>
    </source>
</reference>
<evidence type="ECO:0000313" key="4">
    <source>
        <dbReference type="Proteomes" id="UP001172457"/>
    </source>
</evidence>
<keyword evidence="4" id="KW-1185">Reference proteome</keyword>
<protein>
    <submittedName>
        <fullName evidence="3">Uncharacterized protein</fullName>
    </submittedName>
</protein>
<evidence type="ECO:0000259" key="2">
    <source>
        <dbReference type="Pfam" id="PF14291"/>
    </source>
</evidence>
<dbReference type="InterPro" id="IPR008906">
    <property type="entry name" value="HATC_C_dom"/>
</dbReference>
<comment type="caution">
    <text evidence="3">The sequence shown here is derived from an EMBL/GenBank/DDBJ whole genome shotgun (WGS) entry which is preliminary data.</text>
</comment>
<accession>A0AA38TSZ9</accession>
<dbReference type="SUPFAM" id="SSF53098">
    <property type="entry name" value="Ribonuclease H-like"/>
    <property type="match status" value="1"/>
</dbReference>
<feature type="domain" description="DUF4371" evidence="2">
    <location>
        <begin position="68"/>
        <end position="295"/>
    </location>
</feature>
<dbReference type="InterPro" id="IPR025398">
    <property type="entry name" value="DUF4371"/>
</dbReference>
<dbReference type="Pfam" id="PF05699">
    <property type="entry name" value="Dimer_Tnp_hAT"/>
    <property type="match status" value="1"/>
</dbReference>
<dbReference type="Pfam" id="PF14291">
    <property type="entry name" value="DUF4371"/>
    <property type="match status" value="1"/>
</dbReference>
<dbReference type="PANTHER" id="PTHR11697:SF230">
    <property type="entry name" value="ZINC FINGER, MYM DOMAIN CONTAINING 1"/>
    <property type="match status" value="1"/>
</dbReference>
<evidence type="ECO:0000313" key="3">
    <source>
        <dbReference type="EMBL" id="KAJ9561026.1"/>
    </source>
</evidence>
<dbReference type="Proteomes" id="UP001172457">
    <property type="component" value="Chromosome 2"/>
</dbReference>
<organism evidence="3 4">
    <name type="scientific">Centaurea solstitialis</name>
    <name type="common">yellow star-thistle</name>
    <dbReference type="NCBI Taxonomy" id="347529"/>
    <lineage>
        <taxon>Eukaryota</taxon>
        <taxon>Viridiplantae</taxon>
        <taxon>Streptophyta</taxon>
        <taxon>Embryophyta</taxon>
        <taxon>Tracheophyta</taxon>
        <taxon>Spermatophyta</taxon>
        <taxon>Magnoliopsida</taxon>
        <taxon>eudicotyledons</taxon>
        <taxon>Gunneridae</taxon>
        <taxon>Pentapetalae</taxon>
        <taxon>asterids</taxon>
        <taxon>campanulids</taxon>
        <taxon>Asterales</taxon>
        <taxon>Asteraceae</taxon>
        <taxon>Carduoideae</taxon>
        <taxon>Cardueae</taxon>
        <taxon>Centaureinae</taxon>
        <taxon>Centaurea</taxon>
    </lineage>
</organism>
<dbReference type="InterPro" id="IPR012337">
    <property type="entry name" value="RNaseH-like_sf"/>
</dbReference>
<feature type="domain" description="HAT C-terminal dimerisation" evidence="1">
    <location>
        <begin position="624"/>
        <end position="678"/>
    </location>
</feature>
<dbReference type="PANTHER" id="PTHR11697">
    <property type="entry name" value="GENERAL TRANSCRIPTION FACTOR 2-RELATED ZINC FINGER PROTEIN"/>
    <property type="match status" value="1"/>
</dbReference>
<proteinExistence type="predicted"/>
<gene>
    <name evidence="3" type="ORF">OSB04_006186</name>
</gene>
<evidence type="ECO:0000259" key="1">
    <source>
        <dbReference type="Pfam" id="PF05699"/>
    </source>
</evidence>
<name>A0AA38TSZ9_9ASTR</name>
<dbReference type="GO" id="GO:0046983">
    <property type="term" value="F:protein dimerization activity"/>
    <property type="evidence" value="ECO:0007669"/>
    <property type="project" value="InterPro"/>
</dbReference>